<feature type="transmembrane region" description="Helical" evidence="1">
    <location>
        <begin position="201"/>
        <end position="219"/>
    </location>
</feature>
<keyword evidence="1" id="KW-1133">Transmembrane helix</keyword>
<dbReference type="AlphaFoldDB" id="A0A370TYQ5"/>
<feature type="transmembrane region" description="Helical" evidence="1">
    <location>
        <begin position="148"/>
        <end position="166"/>
    </location>
</feature>
<keyword evidence="1" id="KW-0472">Membrane</keyword>
<keyword evidence="1" id="KW-0812">Transmembrane</keyword>
<dbReference type="Proteomes" id="UP000254866">
    <property type="component" value="Unassembled WGS sequence"/>
</dbReference>
<dbReference type="OrthoDB" id="28755at2759"/>
<feature type="transmembrane region" description="Helical" evidence="1">
    <location>
        <begin position="239"/>
        <end position="261"/>
    </location>
</feature>
<dbReference type="STRING" id="2656787.A0A370TYQ5"/>
<feature type="transmembrane region" description="Helical" evidence="1">
    <location>
        <begin position="319"/>
        <end position="336"/>
    </location>
</feature>
<dbReference type="Pfam" id="PF11913">
    <property type="entry name" value="DUF3431"/>
    <property type="match status" value="1"/>
</dbReference>
<accession>A0A370TYQ5</accession>
<protein>
    <submittedName>
        <fullName evidence="2">Uncharacterized protein</fullName>
    </submittedName>
</protein>
<dbReference type="PANTHER" id="PTHR37490">
    <property type="entry name" value="EXPRESSED PROTEIN"/>
    <property type="match status" value="1"/>
</dbReference>
<feature type="transmembrane region" description="Helical" evidence="1">
    <location>
        <begin position="49"/>
        <end position="68"/>
    </location>
</feature>
<feature type="transmembrane region" description="Helical" evidence="1">
    <location>
        <begin position="273"/>
        <end position="298"/>
    </location>
</feature>
<dbReference type="InterPro" id="IPR021838">
    <property type="entry name" value="DUF3431"/>
</dbReference>
<evidence type="ECO:0000313" key="3">
    <source>
        <dbReference type="Proteomes" id="UP000254866"/>
    </source>
</evidence>
<gene>
    <name evidence="2" type="ORF">BP5553_00631</name>
</gene>
<feature type="transmembrane region" description="Helical" evidence="1">
    <location>
        <begin position="348"/>
        <end position="371"/>
    </location>
</feature>
<feature type="transmembrane region" description="Helical" evidence="1">
    <location>
        <begin position="392"/>
        <end position="412"/>
    </location>
</feature>
<name>A0A370TYQ5_9HELO</name>
<evidence type="ECO:0000256" key="1">
    <source>
        <dbReference type="SAM" id="Phobius"/>
    </source>
</evidence>
<reference evidence="2 3" key="1">
    <citation type="journal article" date="2018" name="IMA Fungus">
        <title>IMA Genome-F 9: Draft genome sequence of Annulohypoxylon stygium, Aspergillus mulundensis, Berkeleyomyces basicola (syn. Thielaviopsis basicola), Ceratocystis smalleyi, two Cercospora beticola strains, Coleophoma cylindrospora, Fusarium fracticaudum, Phialophora cf. hyalina, and Morchella septimelata.</title>
        <authorList>
            <person name="Wingfield B.D."/>
            <person name="Bills G.F."/>
            <person name="Dong Y."/>
            <person name="Huang W."/>
            <person name="Nel W.J."/>
            <person name="Swalarsk-Parry B.S."/>
            <person name="Vaghefi N."/>
            <person name="Wilken P.M."/>
            <person name="An Z."/>
            <person name="de Beer Z.W."/>
            <person name="De Vos L."/>
            <person name="Chen L."/>
            <person name="Duong T.A."/>
            <person name="Gao Y."/>
            <person name="Hammerbacher A."/>
            <person name="Kikkert J.R."/>
            <person name="Li Y."/>
            <person name="Li H."/>
            <person name="Li K."/>
            <person name="Li Q."/>
            <person name="Liu X."/>
            <person name="Ma X."/>
            <person name="Naidoo K."/>
            <person name="Pethybridge S.J."/>
            <person name="Sun J."/>
            <person name="Steenkamp E.T."/>
            <person name="van der Nest M.A."/>
            <person name="van Wyk S."/>
            <person name="Wingfield M.J."/>
            <person name="Xiong C."/>
            <person name="Yue Q."/>
            <person name="Zhang X."/>
        </authorList>
    </citation>
    <scope>NUCLEOTIDE SEQUENCE [LARGE SCALE GENOMIC DNA]</scope>
    <source>
        <strain evidence="2 3">BP 5553</strain>
    </source>
</reference>
<keyword evidence="3" id="KW-1185">Reference proteome</keyword>
<feature type="transmembrane region" description="Helical" evidence="1">
    <location>
        <begin position="118"/>
        <end position="136"/>
    </location>
</feature>
<dbReference type="PANTHER" id="PTHR37490:SF1">
    <property type="entry name" value="GLYCOSYLTRANSFERASE 2-LIKE DOMAIN-CONTAINING PROTEIN"/>
    <property type="match status" value="1"/>
</dbReference>
<sequence length="696" mass="75989">MISTDHQAVELAPLRGLDAEDAEDSFHADRVVDLEDGRRNDYAHSRGRATFWTLCSAVAIYTTKRLMISHGFHYPLAIAFRSFAALAVVYIVALRVGSGSRYGLLRSGGKDFLPNKRWAGMIPAAFAAAASVPMLLEGVLHMPSLPVIVMASPVVYAAESLVLSICCSPSRTQKRLPWEAIVVVIASCVVLYNEYRLMVPGLIWGLLGILFIGLSRACFTIGSDRAGFDHSGEAKLKAYHGFVTMTVTFGMVFSGVAGHFLEHIDSIYPMDYYTIALMFLNMLSIIGTGFSGTGLLAYSPISFDNQRHFSNVPLRGVEFAAAFLSNTIVLLVAMFSDPVPVVSWAQLAAYLISSSSLLGADQVQSLVVGFMGGAKNSSSKSAPTEKRKSGRLLPSLALVVMITISSWAGSYLSSLSINSIGKSLPSALDLSYKPSSRFDIVVSVYNENPTLVKETLDAIKSTAMLSTIKPNIIIYSKDPDADVKELKKATGADVVEKLENLGREGATYLHHIVNKWDKLAEQTMFIQAHAHNMRELIPRINDYLVTETGMLSLGFTGMVCDCQTCGDRWGWEDKYNTVPQLFEQIYREPCNPRTPILLSYKGQFVASGKRIRGISKKIYEGLLTTITSKDGESHNETIVGDNVDTPDNPYFGFTVERIWGLLMQCATDGGVAAKCPSLLSGMGRNGKVSDCQCLDR</sequence>
<dbReference type="RefSeq" id="XP_031873308.1">
    <property type="nucleotide sequence ID" value="XM_032009254.1"/>
</dbReference>
<feature type="transmembrane region" description="Helical" evidence="1">
    <location>
        <begin position="74"/>
        <end position="97"/>
    </location>
</feature>
<dbReference type="EMBL" id="NPIC01000001">
    <property type="protein sequence ID" value="RDL40652.1"/>
    <property type="molecule type" value="Genomic_DNA"/>
</dbReference>
<comment type="caution">
    <text evidence="2">The sequence shown here is derived from an EMBL/GenBank/DDBJ whole genome shotgun (WGS) entry which is preliminary data.</text>
</comment>
<organism evidence="2 3">
    <name type="scientific">Venustampulla echinocandica</name>
    <dbReference type="NCBI Taxonomy" id="2656787"/>
    <lineage>
        <taxon>Eukaryota</taxon>
        <taxon>Fungi</taxon>
        <taxon>Dikarya</taxon>
        <taxon>Ascomycota</taxon>
        <taxon>Pezizomycotina</taxon>
        <taxon>Leotiomycetes</taxon>
        <taxon>Helotiales</taxon>
        <taxon>Pleuroascaceae</taxon>
        <taxon>Venustampulla</taxon>
    </lineage>
</organism>
<feature type="transmembrane region" description="Helical" evidence="1">
    <location>
        <begin position="178"/>
        <end position="195"/>
    </location>
</feature>
<proteinExistence type="predicted"/>
<evidence type="ECO:0000313" key="2">
    <source>
        <dbReference type="EMBL" id="RDL40652.1"/>
    </source>
</evidence>
<dbReference type="GeneID" id="43593480"/>